<sequence length="442" mass="46286">MSASLKTNDIIAIGLMTFALFLGAGNMIFPPYLGQIAGADIIIAVAGFLLTGVGLPLLGVIAAARLGGGLSKFTRDLPPSVALIVGLVLYLAIGPLFAAPRTGIVAWEMSFADRFESSSYGQTIYSCVFFGLTLCLSLFPGRLIDNIGKIITPILVLVLGAIAFGVFVTPLGPVSEKITVLEDGAFSWGFQQGYQTMDTLASLAFGIVIITALKQRGVTDSSELTRHTITAGVMAAVGLGAVYIMLSVLGATSHGVIPGAENGADILNVYVDLLYGSWGSFLLGASITLACLTTSVGLMTACAEYFSESLPIMGYCGYVIACTLVSALIANVGLNELLAITIPALLIIYPVTIALILLALVRNMLPSPARTYRITLSVIFIISFIDGLSASGVSWATFVSEGAFYILPLYSYSLGWLIPGLAAFLLSILWKPVNSTTVSTSA</sequence>
<dbReference type="RefSeq" id="WP_249700591.1">
    <property type="nucleotide sequence ID" value="NZ_JAMFLX010000021.1"/>
</dbReference>
<feature type="transmembrane region" description="Helical" evidence="9">
    <location>
        <begin position="233"/>
        <end position="257"/>
    </location>
</feature>
<comment type="function">
    <text evidence="9">Component of the transport system for branched-chain amino acids.</text>
</comment>
<dbReference type="InterPro" id="IPR004685">
    <property type="entry name" value="Brnchd-chn_aa_trnsp_Livcs"/>
</dbReference>
<feature type="transmembrane region" description="Helical" evidence="9">
    <location>
        <begin position="373"/>
        <end position="397"/>
    </location>
</feature>
<feature type="transmembrane region" description="Helical" evidence="9">
    <location>
        <begin position="315"/>
        <end position="334"/>
    </location>
</feature>
<feature type="transmembrane region" description="Helical" evidence="9">
    <location>
        <begin position="151"/>
        <end position="172"/>
    </location>
</feature>
<keyword evidence="7 9" id="KW-1133">Transmembrane helix</keyword>
<dbReference type="PANTHER" id="PTHR30588">
    <property type="entry name" value="BRANCHED-CHAIN AMINO ACID TRANSPORT SYSTEM 2 CARRIER PROTEIN"/>
    <property type="match status" value="1"/>
</dbReference>
<evidence type="ECO:0000256" key="2">
    <source>
        <dbReference type="ARBA" id="ARBA00008540"/>
    </source>
</evidence>
<evidence type="ECO:0000256" key="6">
    <source>
        <dbReference type="ARBA" id="ARBA00022970"/>
    </source>
</evidence>
<protein>
    <recommendedName>
        <fullName evidence="9">Branched-chain amino acid transport system carrier protein</fullName>
    </recommendedName>
</protein>
<feature type="transmembrane region" description="Helical" evidence="9">
    <location>
        <begin position="80"/>
        <end position="99"/>
    </location>
</feature>
<comment type="similarity">
    <text evidence="2 9">Belongs to the branched chain amino acid transporter family.</text>
</comment>
<gene>
    <name evidence="10" type="primary">brnQ</name>
    <name evidence="10" type="ORF">M3P05_14725</name>
</gene>
<dbReference type="EMBL" id="JAMFLX010000021">
    <property type="protein sequence ID" value="MCL6271178.1"/>
    <property type="molecule type" value="Genomic_DNA"/>
</dbReference>
<proteinExistence type="inferred from homology"/>
<dbReference type="PANTHER" id="PTHR30588:SF0">
    <property type="entry name" value="BRANCHED-CHAIN AMINO ACID PERMEASE BRNQ"/>
    <property type="match status" value="1"/>
</dbReference>
<feature type="transmembrane region" description="Helical" evidence="9">
    <location>
        <begin position="12"/>
        <end position="29"/>
    </location>
</feature>
<keyword evidence="3 9" id="KW-0813">Transport</keyword>
<evidence type="ECO:0000256" key="7">
    <source>
        <dbReference type="ARBA" id="ARBA00022989"/>
    </source>
</evidence>
<keyword evidence="6 9" id="KW-0029">Amino-acid transport</keyword>
<evidence type="ECO:0000256" key="9">
    <source>
        <dbReference type="RuleBase" id="RU362122"/>
    </source>
</evidence>
<dbReference type="Proteomes" id="UP001203338">
    <property type="component" value="Unassembled WGS sequence"/>
</dbReference>
<feature type="transmembrane region" description="Helical" evidence="9">
    <location>
        <begin position="409"/>
        <end position="430"/>
    </location>
</feature>
<accession>A0ABT0PIM5</accession>
<keyword evidence="5 9" id="KW-0812">Transmembrane</keyword>
<keyword evidence="11" id="KW-1185">Reference proteome</keyword>
<feature type="transmembrane region" description="Helical" evidence="9">
    <location>
        <begin position="41"/>
        <end position="68"/>
    </location>
</feature>
<comment type="caution">
    <text evidence="9">Lacks conserved residue(s) required for the propagation of feature annotation.</text>
</comment>
<keyword evidence="8 9" id="KW-0472">Membrane</keyword>
<evidence type="ECO:0000256" key="1">
    <source>
        <dbReference type="ARBA" id="ARBA00004651"/>
    </source>
</evidence>
<evidence type="ECO:0000313" key="10">
    <source>
        <dbReference type="EMBL" id="MCL6271178.1"/>
    </source>
</evidence>
<comment type="subcellular location">
    <subcellularLocation>
        <location evidence="9">Cell inner membrane</location>
        <topology evidence="9">Multi-pass membrane protein</topology>
    </subcellularLocation>
    <subcellularLocation>
        <location evidence="1">Cell membrane</location>
        <topology evidence="1">Multi-pass membrane protein</topology>
    </subcellularLocation>
</comment>
<comment type="caution">
    <text evidence="10">The sequence shown here is derived from an EMBL/GenBank/DDBJ whole genome shotgun (WGS) entry which is preliminary data.</text>
</comment>
<evidence type="ECO:0000256" key="3">
    <source>
        <dbReference type="ARBA" id="ARBA00022448"/>
    </source>
</evidence>
<evidence type="ECO:0000256" key="8">
    <source>
        <dbReference type="ARBA" id="ARBA00023136"/>
    </source>
</evidence>
<feature type="transmembrane region" description="Helical" evidence="9">
    <location>
        <begin position="119"/>
        <end position="139"/>
    </location>
</feature>
<evidence type="ECO:0000256" key="5">
    <source>
        <dbReference type="ARBA" id="ARBA00022692"/>
    </source>
</evidence>
<name>A0ABT0PIM5_9GAMM</name>
<dbReference type="NCBIfam" id="TIGR00796">
    <property type="entry name" value="livcs"/>
    <property type="match status" value="1"/>
</dbReference>
<evidence type="ECO:0000256" key="4">
    <source>
        <dbReference type="ARBA" id="ARBA00022475"/>
    </source>
</evidence>
<keyword evidence="4" id="KW-1003">Cell membrane</keyword>
<organism evidence="10 11">
    <name type="scientific">Parendozoicomonas callyspongiae</name>
    <dbReference type="NCBI Taxonomy" id="2942213"/>
    <lineage>
        <taxon>Bacteria</taxon>
        <taxon>Pseudomonadati</taxon>
        <taxon>Pseudomonadota</taxon>
        <taxon>Gammaproteobacteria</taxon>
        <taxon>Oceanospirillales</taxon>
        <taxon>Endozoicomonadaceae</taxon>
        <taxon>Parendozoicomonas</taxon>
    </lineage>
</organism>
<dbReference type="Pfam" id="PF05525">
    <property type="entry name" value="Branch_AA_trans"/>
    <property type="match status" value="1"/>
</dbReference>
<reference evidence="10 11" key="1">
    <citation type="submission" date="2022-05" db="EMBL/GenBank/DDBJ databases">
        <authorList>
            <person name="Park J.-S."/>
        </authorList>
    </citation>
    <scope>NUCLEOTIDE SEQUENCE [LARGE SCALE GENOMIC DNA]</scope>
    <source>
        <strain evidence="10 11">2012CJ34-2</strain>
    </source>
</reference>
<feature type="transmembrane region" description="Helical" evidence="9">
    <location>
        <begin position="277"/>
        <end position="303"/>
    </location>
</feature>
<evidence type="ECO:0000313" key="11">
    <source>
        <dbReference type="Proteomes" id="UP001203338"/>
    </source>
</evidence>
<feature type="transmembrane region" description="Helical" evidence="9">
    <location>
        <begin position="340"/>
        <end position="361"/>
    </location>
</feature>